<keyword evidence="2" id="KW-1185">Reference proteome</keyword>
<reference evidence="1 2" key="1">
    <citation type="journal article" date="2019" name="Sci. Rep.">
        <title>Orb-weaving spider Araneus ventricosus genome elucidates the spidroin gene catalogue.</title>
        <authorList>
            <person name="Kono N."/>
            <person name="Nakamura H."/>
            <person name="Ohtoshi R."/>
            <person name="Moran D.A.P."/>
            <person name="Shinohara A."/>
            <person name="Yoshida Y."/>
            <person name="Fujiwara M."/>
            <person name="Mori M."/>
            <person name="Tomita M."/>
            <person name="Arakawa K."/>
        </authorList>
    </citation>
    <scope>NUCLEOTIDE SEQUENCE [LARGE SCALE GENOMIC DNA]</scope>
</reference>
<comment type="caution">
    <text evidence="1">The sequence shown here is derived from an EMBL/GenBank/DDBJ whole genome shotgun (WGS) entry which is preliminary data.</text>
</comment>
<dbReference type="Proteomes" id="UP000499080">
    <property type="component" value="Unassembled WGS sequence"/>
</dbReference>
<dbReference type="OrthoDB" id="10063738at2759"/>
<protein>
    <submittedName>
        <fullName evidence="1">Uncharacterized protein</fullName>
    </submittedName>
</protein>
<dbReference type="Gene3D" id="3.40.630.10">
    <property type="entry name" value="Zn peptidases"/>
    <property type="match status" value="1"/>
</dbReference>
<proteinExistence type="predicted"/>
<dbReference type="PANTHER" id="PTHR30575">
    <property type="entry name" value="PEPTIDASE M20"/>
    <property type="match status" value="1"/>
</dbReference>
<accession>A0A4Y2EX79</accession>
<dbReference type="InterPro" id="IPR052030">
    <property type="entry name" value="Peptidase_M20/M20A_hydrolases"/>
</dbReference>
<dbReference type="AlphaFoldDB" id="A0A4Y2EX79"/>
<dbReference type="EMBL" id="BGPR01000742">
    <property type="protein sequence ID" value="GBM33830.1"/>
    <property type="molecule type" value="Genomic_DNA"/>
</dbReference>
<organism evidence="1 2">
    <name type="scientific">Araneus ventricosus</name>
    <name type="common">Orbweaver spider</name>
    <name type="synonym">Epeira ventricosa</name>
    <dbReference type="NCBI Taxonomy" id="182803"/>
    <lineage>
        <taxon>Eukaryota</taxon>
        <taxon>Metazoa</taxon>
        <taxon>Ecdysozoa</taxon>
        <taxon>Arthropoda</taxon>
        <taxon>Chelicerata</taxon>
        <taxon>Arachnida</taxon>
        <taxon>Araneae</taxon>
        <taxon>Araneomorphae</taxon>
        <taxon>Entelegynae</taxon>
        <taxon>Araneoidea</taxon>
        <taxon>Araneidae</taxon>
        <taxon>Araneus</taxon>
    </lineage>
</organism>
<evidence type="ECO:0000313" key="1">
    <source>
        <dbReference type="EMBL" id="GBM33830.1"/>
    </source>
</evidence>
<name>A0A4Y2EX79_ARAVE</name>
<dbReference type="PANTHER" id="PTHR30575:SF0">
    <property type="entry name" value="XAA-ARG DIPEPTIDASE"/>
    <property type="match status" value="1"/>
</dbReference>
<gene>
    <name evidence="1" type="ORF">AVEN_76197_1</name>
</gene>
<evidence type="ECO:0000313" key="2">
    <source>
        <dbReference type="Proteomes" id="UP000499080"/>
    </source>
</evidence>
<sequence>MEESDPHKLPASTDLGNVSHVLPTFHPAYAIPCKDINHTKEFAEAAGAQEAQGPTLLVSKAMTMTCLTIFRSPQILEKVRRVFEEDIASDS</sequence>
<dbReference type="GO" id="GO:0016805">
    <property type="term" value="F:dipeptidase activity"/>
    <property type="evidence" value="ECO:0007669"/>
    <property type="project" value="TreeGrafter"/>
</dbReference>